<protein>
    <submittedName>
        <fullName evidence="1">Addiction module protein</fullName>
    </submittedName>
</protein>
<dbReference type="EMBL" id="JADJNC010000020">
    <property type="protein sequence ID" value="MBK7423961.1"/>
    <property type="molecule type" value="Genomic_DNA"/>
</dbReference>
<name>A0A9D7I864_9RHOO</name>
<sequence length="68" mass="7662">MGTKTLIDSAMKLGPAERFELIDELLHSLDRPDPELDRIWIEEAERRLAAYRTGRVQGIPASDVVGEL</sequence>
<dbReference type="NCBIfam" id="TIGR02574">
    <property type="entry name" value="stabl_TIGR02574"/>
    <property type="match status" value="1"/>
</dbReference>
<dbReference type="Proteomes" id="UP000886602">
    <property type="component" value="Unassembled WGS sequence"/>
</dbReference>
<evidence type="ECO:0000313" key="2">
    <source>
        <dbReference type="Proteomes" id="UP000886602"/>
    </source>
</evidence>
<organism evidence="1 2">
    <name type="scientific">Candidatus Propionivibrio dominans</name>
    <dbReference type="NCBI Taxonomy" id="2954373"/>
    <lineage>
        <taxon>Bacteria</taxon>
        <taxon>Pseudomonadati</taxon>
        <taxon>Pseudomonadota</taxon>
        <taxon>Betaproteobacteria</taxon>
        <taxon>Rhodocyclales</taxon>
        <taxon>Rhodocyclaceae</taxon>
        <taxon>Propionivibrio</taxon>
    </lineage>
</organism>
<dbReference type="Pfam" id="PF09720">
    <property type="entry name" value="Unstab_antitox"/>
    <property type="match status" value="1"/>
</dbReference>
<dbReference type="AlphaFoldDB" id="A0A9D7I864"/>
<accession>A0A9D7I864</accession>
<evidence type="ECO:0000313" key="1">
    <source>
        <dbReference type="EMBL" id="MBK7423961.1"/>
    </source>
</evidence>
<gene>
    <name evidence="1" type="ORF">IPJ48_13110</name>
</gene>
<proteinExistence type="predicted"/>
<reference evidence="1" key="1">
    <citation type="submission" date="2020-10" db="EMBL/GenBank/DDBJ databases">
        <title>Connecting structure to function with the recovery of over 1000 high-quality activated sludge metagenome-assembled genomes encoding full-length rRNA genes using long-read sequencing.</title>
        <authorList>
            <person name="Singleton C.M."/>
            <person name="Petriglieri F."/>
            <person name="Kristensen J.M."/>
            <person name="Kirkegaard R.H."/>
            <person name="Michaelsen T.Y."/>
            <person name="Andersen M.H."/>
            <person name="Karst S.M."/>
            <person name="Dueholm M.S."/>
            <person name="Nielsen P.H."/>
            <person name="Albertsen M."/>
        </authorList>
    </citation>
    <scope>NUCLEOTIDE SEQUENCE</scope>
    <source>
        <strain evidence="1">EsbW_18-Q3-R4-48_MAXAC.044</strain>
    </source>
</reference>
<dbReference type="InterPro" id="IPR013406">
    <property type="entry name" value="CHP02574_addiction_mod"/>
</dbReference>
<comment type="caution">
    <text evidence="1">The sequence shown here is derived from an EMBL/GenBank/DDBJ whole genome shotgun (WGS) entry which is preliminary data.</text>
</comment>